<dbReference type="PRINTS" id="PR00455">
    <property type="entry name" value="HTHTETR"/>
</dbReference>
<reference evidence="4 5" key="1">
    <citation type="submission" date="2020-08" db="EMBL/GenBank/DDBJ databases">
        <title>Sequencing the genomes of 1000 actinobacteria strains.</title>
        <authorList>
            <person name="Klenk H.-P."/>
        </authorList>
    </citation>
    <scope>NUCLEOTIDE SEQUENCE [LARGE SCALE GENOMIC DNA]</scope>
    <source>
        <strain evidence="4 5">DSM 45084</strain>
    </source>
</reference>
<dbReference type="Gene3D" id="1.10.10.60">
    <property type="entry name" value="Homeodomain-like"/>
    <property type="match status" value="1"/>
</dbReference>
<proteinExistence type="predicted"/>
<keyword evidence="5" id="KW-1185">Reference proteome</keyword>
<dbReference type="RefSeq" id="WP_184671360.1">
    <property type="nucleotide sequence ID" value="NZ_BAABAI010000037.1"/>
</dbReference>
<keyword evidence="1 2" id="KW-0238">DNA-binding</keyword>
<dbReference type="InterPro" id="IPR001647">
    <property type="entry name" value="HTH_TetR"/>
</dbReference>
<dbReference type="InterPro" id="IPR009057">
    <property type="entry name" value="Homeodomain-like_sf"/>
</dbReference>
<dbReference type="PANTHER" id="PTHR30055:SF146">
    <property type="entry name" value="HTH-TYPE TRANSCRIPTIONAL DUAL REGULATOR CECR"/>
    <property type="match status" value="1"/>
</dbReference>
<evidence type="ECO:0000256" key="2">
    <source>
        <dbReference type="PROSITE-ProRule" id="PRU00335"/>
    </source>
</evidence>
<dbReference type="AlphaFoldDB" id="A0A7W7WX29"/>
<evidence type="ECO:0000313" key="5">
    <source>
        <dbReference type="Proteomes" id="UP000542674"/>
    </source>
</evidence>
<dbReference type="GO" id="GO:0003700">
    <property type="term" value="F:DNA-binding transcription factor activity"/>
    <property type="evidence" value="ECO:0007669"/>
    <property type="project" value="TreeGrafter"/>
</dbReference>
<accession>A0A7W7WX29</accession>
<dbReference type="Pfam" id="PF00440">
    <property type="entry name" value="TetR_N"/>
    <property type="match status" value="1"/>
</dbReference>
<dbReference type="Pfam" id="PF14246">
    <property type="entry name" value="TetR_C_7"/>
    <property type="match status" value="1"/>
</dbReference>
<feature type="domain" description="HTH tetR-type" evidence="3">
    <location>
        <begin position="15"/>
        <end position="75"/>
    </location>
</feature>
<dbReference type="GO" id="GO:0000976">
    <property type="term" value="F:transcription cis-regulatory region binding"/>
    <property type="evidence" value="ECO:0007669"/>
    <property type="project" value="TreeGrafter"/>
</dbReference>
<sequence length="198" mass="21189">MPERRRGRPRAGEAAARREAALDAALALLVEHGVDGLTMAAVAARAGSSKESLYNWFDNRAGLLAELVRRQARDVATDLPSGSDSPEALRDRLTTIAENLLLLLVGPPSLAINRAAMGSPELAGLVLRHGRHTTGPAVEAYLAANDIADPPEAFRLLYGLVVADHQIRALLGEEPPTPERVRREAGIAVDRFLRLTAG</sequence>
<dbReference type="PANTHER" id="PTHR30055">
    <property type="entry name" value="HTH-TYPE TRANSCRIPTIONAL REGULATOR RUTR"/>
    <property type="match status" value="1"/>
</dbReference>
<dbReference type="InterPro" id="IPR039536">
    <property type="entry name" value="TetR_C_Proteobacteria"/>
</dbReference>
<evidence type="ECO:0000256" key="1">
    <source>
        <dbReference type="ARBA" id="ARBA00023125"/>
    </source>
</evidence>
<dbReference type="EMBL" id="JACHJS010000001">
    <property type="protein sequence ID" value="MBB4967009.1"/>
    <property type="molecule type" value="Genomic_DNA"/>
</dbReference>
<feature type="DNA-binding region" description="H-T-H motif" evidence="2">
    <location>
        <begin position="38"/>
        <end position="57"/>
    </location>
</feature>
<evidence type="ECO:0000259" key="3">
    <source>
        <dbReference type="PROSITE" id="PS50977"/>
    </source>
</evidence>
<protein>
    <submittedName>
        <fullName evidence="4">AcrR family transcriptional regulator</fullName>
    </submittedName>
</protein>
<comment type="caution">
    <text evidence="4">The sequence shown here is derived from an EMBL/GenBank/DDBJ whole genome shotgun (WGS) entry which is preliminary data.</text>
</comment>
<gene>
    <name evidence="4" type="ORF">F4559_004368</name>
</gene>
<dbReference type="Gene3D" id="1.10.357.10">
    <property type="entry name" value="Tetracycline Repressor, domain 2"/>
    <property type="match status" value="1"/>
</dbReference>
<name>A0A7W7WX29_9PSEU</name>
<dbReference type="Proteomes" id="UP000542674">
    <property type="component" value="Unassembled WGS sequence"/>
</dbReference>
<organism evidence="4 5">
    <name type="scientific">Saccharothrix violaceirubra</name>
    <dbReference type="NCBI Taxonomy" id="413306"/>
    <lineage>
        <taxon>Bacteria</taxon>
        <taxon>Bacillati</taxon>
        <taxon>Actinomycetota</taxon>
        <taxon>Actinomycetes</taxon>
        <taxon>Pseudonocardiales</taxon>
        <taxon>Pseudonocardiaceae</taxon>
        <taxon>Saccharothrix</taxon>
    </lineage>
</organism>
<evidence type="ECO:0000313" key="4">
    <source>
        <dbReference type="EMBL" id="MBB4967009.1"/>
    </source>
</evidence>
<dbReference type="PROSITE" id="PS50977">
    <property type="entry name" value="HTH_TETR_2"/>
    <property type="match status" value="1"/>
</dbReference>
<dbReference type="InterPro" id="IPR050109">
    <property type="entry name" value="HTH-type_TetR-like_transc_reg"/>
</dbReference>
<dbReference type="SUPFAM" id="SSF46689">
    <property type="entry name" value="Homeodomain-like"/>
    <property type="match status" value="1"/>
</dbReference>